<sequence>MVLQEMLSKRGKTSVVDVQGMMGMTTRTVQRYLDQLVQAGYVLRDDATPAGFIPSEKAKQLFEVKV</sequence>
<dbReference type="Proteomes" id="UP000018444">
    <property type="component" value="Unassembled WGS sequence"/>
</dbReference>
<comment type="caution">
    <text evidence="1">The sequence shown here is derived from an EMBL/GenBank/DDBJ whole genome shotgun (WGS) entry which is preliminary data.</text>
</comment>
<dbReference type="Gene3D" id="1.10.10.10">
    <property type="entry name" value="Winged helix-like DNA-binding domain superfamily/Winged helix DNA-binding domain"/>
    <property type="match status" value="1"/>
</dbReference>
<dbReference type="InterPro" id="IPR036390">
    <property type="entry name" value="WH_DNA-bd_sf"/>
</dbReference>
<dbReference type="SUPFAM" id="SSF46785">
    <property type="entry name" value="Winged helix' DNA-binding domain"/>
    <property type="match status" value="1"/>
</dbReference>
<accession>N9CUH4</accession>
<dbReference type="PATRIC" id="fig|1217662.4.peg.1335"/>
<dbReference type="AlphaFoldDB" id="N9CUH4"/>
<protein>
    <recommendedName>
        <fullName evidence="3">HTH iclR-type domain-containing protein</fullName>
    </recommendedName>
</protein>
<proteinExistence type="predicted"/>
<organism evidence="1 2">
    <name type="scientific">Acinetobacter johnsonii ANC 3681</name>
    <dbReference type="NCBI Taxonomy" id="1217662"/>
    <lineage>
        <taxon>Bacteria</taxon>
        <taxon>Pseudomonadati</taxon>
        <taxon>Pseudomonadota</taxon>
        <taxon>Gammaproteobacteria</taxon>
        <taxon>Moraxellales</taxon>
        <taxon>Moraxellaceae</taxon>
        <taxon>Acinetobacter</taxon>
    </lineage>
</organism>
<dbReference type="HOGENOM" id="CLU_186554_0_0_6"/>
<evidence type="ECO:0008006" key="3">
    <source>
        <dbReference type="Google" id="ProtNLM"/>
    </source>
</evidence>
<dbReference type="InterPro" id="IPR036388">
    <property type="entry name" value="WH-like_DNA-bd_sf"/>
</dbReference>
<gene>
    <name evidence="1" type="ORF">F946_01379</name>
</gene>
<dbReference type="EMBL" id="APPZ01000007">
    <property type="protein sequence ID" value="ENV71923.1"/>
    <property type="molecule type" value="Genomic_DNA"/>
</dbReference>
<evidence type="ECO:0000313" key="2">
    <source>
        <dbReference type="Proteomes" id="UP000018444"/>
    </source>
</evidence>
<reference evidence="1 2" key="1">
    <citation type="submission" date="2013-02" db="EMBL/GenBank/DDBJ databases">
        <title>The Genome Sequence of Acinetobacter johnsonii ANC 3681.</title>
        <authorList>
            <consortium name="The Broad Institute Genome Sequencing Platform"/>
            <consortium name="The Broad Institute Genome Sequencing Center for Infectious Disease"/>
            <person name="Cerqueira G."/>
            <person name="Feldgarden M."/>
            <person name="Courvalin P."/>
            <person name="Perichon B."/>
            <person name="Grillot-Courvalin C."/>
            <person name="Clermont D."/>
            <person name="Rocha E."/>
            <person name="Yoon E.-J."/>
            <person name="Nemec A."/>
            <person name="Walker B."/>
            <person name="Young S.K."/>
            <person name="Zeng Q."/>
            <person name="Gargeya S."/>
            <person name="Fitzgerald M."/>
            <person name="Haas B."/>
            <person name="Abouelleil A."/>
            <person name="Alvarado L."/>
            <person name="Arachchi H.M."/>
            <person name="Berlin A.M."/>
            <person name="Chapman S.B."/>
            <person name="Dewar J."/>
            <person name="Goldberg J."/>
            <person name="Griggs A."/>
            <person name="Gujja S."/>
            <person name="Hansen M."/>
            <person name="Howarth C."/>
            <person name="Imamovic A."/>
            <person name="Larimer J."/>
            <person name="McCowan C."/>
            <person name="Murphy C."/>
            <person name="Neiman D."/>
            <person name="Pearson M."/>
            <person name="Priest M."/>
            <person name="Roberts A."/>
            <person name="Saif S."/>
            <person name="Shea T."/>
            <person name="Sisk P."/>
            <person name="Sykes S."/>
            <person name="Wortman J."/>
            <person name="Nusbaum C."/>
            <person name="Birren B."/>
        </authorList>
    </citation>
    <scope>NUCLEOTIDE SEQUENCE [LARGE SCALE GENOMIC DNA]</scope>
    <source>
        <strain evidence="1 2">ANC 3681</strain>
    </source>
</reference>
<name>N9CUH4_ACIJO</name>
<evidence type="ECO:0000313" key="1">
    <source>
        <dbReference type="EMBL" id="ENV71923.1"/>
    </source>
</evidence>